<protein>
    <submittedName>
        <fullName evidence="10">MFS transporter</fullName>
    </submittedName>
</protein>
<dbReference type="Pfam" id="PF00083">
    <property type="entry name" value="Sugar_tr"/>
    <property type="match status" value="2"/>
</dbReference>
<evidence type="ECO:0000256" key="8">
    <source>
        <dbReference type="SAM" id="Phobius"/>
    </source>
</evidence>
<name>A0ABV8GSA5_9ACTN</name>
<accession>A0ABV8GSA5</accession>
<evidence type="ECO:0000259" key="9">
    <source>
        <dbReference type="PROSITE" id="PS50850"/>
    </source>
</evidence>
<dbReference type="InterPro" id="IPR020846">
    <property type="entry name" value="MFS_dom"/>
</dbReference>
<evidence type="ECO:0000256" key="2">
    <source>
        <dbReference type="ARBA" id="ARBA00022448"/>
    </source>
</evidence>
<dbReference type="Proteomes" id="UP001595851">
    <property type="component" value="Unassembled WGS sequence"/>
</dbReference>
<dbReference type="InterPro" id="IPR005829">
    <property type="entry name" value="Sugar_transporter_CS"/>
</dbReference>
<reference evidence="11" key="1">
    <citation type="journal article" date="2019" name="Int. J. Syst. Evol. Microbiol.">
        <title>The Global Catalogue of Microorganisms (GCM) 10K type strain sequencing project: providing services to taxonomists for standard genome sequencing and annotation.</title>
        <authorList>
            <consortium name="The Broad Institute Genomics Platform"/>
            <consortium name="The Broad Institute Genome Sequencing Center for Infectious Disease"/>
            <person name="Wu L."/>
            <person name="Ma J."/>
        </authorList>
    </citation>
    <scope>NUCLEOTIDE SEQUENCE [LARGE SCALE GENOMIC DNA]</scope>
    <source>
        <strain evidence="11">TBRC 1276</strain>
    </source>
</reference>
<keyword evidence="2" id="KW-0813">Transport</keyword>
<keyword evidence="11" id="KW-1185">Reference proteome</keyword>
<keyword evidence="3" id="KW-1003">Cell membrane</keyword>
<evidence type="ECO:0000313" key="11">
    <source>
        <dbReference type="Proteomes" id="UP001595851"/>
    </source>
</evidence>
<evidence type="ECO:0000256" key="3">
    <source>
        <dbReference type="ARBA" id="ARBA00022475"/>
    </source>
</evidence>
<gene>
    <name evidence="10" type="ORF">ACFOY2_52470</name>
</gene>
<evidence type="ECO:0000256" key="5">
    <source>
        <dbReference type="ARBA" id="ARBA00022847"/>
    </source>
</evidence>
<dbReference type="SUPFAM" id="SSF103473">
    <property type="entry name" value="MFS general substrate transporter"/>
    <property type="match status" value="1"/>
</dbReference>
<feature type="transmembrane region" description="Helical" evidence="8">
    <location>
        <begin position="201"/>
        <end position="218"/>
    </location>
</feature>
<evidence type="ECO:0000256" key="1">
    <source>
        <dbReference type="ARBA" id="ARBA00004651"/>
    </source>
</evidence>
<feature type="transmembrane region" description="Helical" evidence="8">
    <location>
        <begin position="408"/>
        <end position="429"/>
    </location>
</feature>
<dbReference type="InterPro" id="IPR036259">
    <property type="entry name" value="MFS_trans_sf"/>
</dbReference>
<feature type="transmembrane region" description="Helical" evidence="8">
    <location>
        <begin position="98"/>
        <end position="121"/>
    </location>
</feature>
<proteinExistence type="predicted"/>
<evidence type="ECO:0000256" key="6">
    <source>
        <dbReference type="ARBA" id="ARBA00022989"/>
    </source>
</evidence>
<keyword evidence="5" id="KW-0769">Symport</keyword>
<dbReference type="PANTHER" id="PTHR43528:SF1">
    <property type="entry name" value="ALPHA-KETOGLUTARATE PERMEASE"/>
    <property type="match status" value="1"/>
</dbReference>
<dbReference type="PANTHER" id="PTHR43528">
    <property type="entry name" value="ALPHA-KETOGLUTARATE PERMEASE"/>
    <property type="match status" value="1"/>
</dbReference>
<feature type="transmembrane region" description="Helical" evidence="8">
    <location>
        <begin position="348"/>
        <end position="369"/>
    </location>
</feature>
<dbReference type="EMBL" id="JBHSBI010000052">
    <property type="protein sequence ID" value="MFC4015909.1"/>
    <property type="molecule type" value="Genomic_DNA"/>
</dbReference>
<sequence>MAQPTTSSSTPGPEGPRDRRMAVRALSGVAVGNFVEWYDFAVYAYSTKAIATLFFPDADPVTALLGTLAIFGVTFLSRPAGGVFFGRLGDRIGRRNTLSIILLLMGAATTLIGLLPAYGAIGVAAPILLALLRLVQGFSAGGESSGGATFLSEYAPPNRRGMWSGLSNSTQTLPFAVTAILVLAISTGMPEDAYLSWGWRIPFLLAAPFALVGLYVRLRLEDTPVFQKLQDSGTVEHAPLRHVVRGYKPELFTLIGVASLNAVAFYTMSSYMSTYLTEVAGLDETTALFSNAIALCAYSALIPVMGLLGDRHGRRRVILAGAIALAALALPGYLIAGTGGMGTAVLGQLLLTVPLVAVASVVAVAQAELFPAAVRYTGAALGYNIAYAAFGGTAPFIGQFLVETTGSSIMPAYYLIVLSLLALVPILRLPETSRVTMLRGDNTEMRRSRP</sequence>
<evidence type="ECO:0000256" key="4">
    <source>
        <dbReference type="ARBA" id="ARBA00022692"/>
    </source>
</evidence>
<evidence type="ECO:0000256" key="7">
    <source>
        <dbReference type="ARBA" id="ARBA00023136"/>
    </source>
</evidence>
<dbReference type="Gene3D" id="1.20.1250.20">
    <property type="entry name" value="MFS general substrate transporter like domains"/>
    <property type="match status" value="2"/>
</dbReference>
<keyword evidence="7 8" id="KW-0472">Membrane</keyword>
<feature type="transmembrane region" description="Helical" evidence="8">
    <location>
        <begin position="288"/>
        <end position="308"/>
    </location>
</feature>
<feature type="domain" description="Major facilitator superfamily (MFS) profile" evidence="9">
    <location>
        <begin position="25"/>
        <end position="434"/>
    </location>
</feature>
<organism evidence="10 11">
    <name type="scientific">Nonomuraea purpurea</name>
    <dbReference type="NCBI Taxonomy" id="1849276"/>
    <lineage>
        <taxon>Bacteria</taxon>
        <taxon>Bacillati</taxon>
        <taxon>Actinomycetota</taxon>
        <taxon>Actinomycetes</taxon>
        <taxon>Streptosporangiales</taxon>
        <taxon>Streptosporangiaceae</taxon>
        <taxon>Nonomuraea</taxon>
    </lineage>
</organism>
<comment type="subcellular location">
    <subcellularLocation>
        <location evidence="1">Cell membrane</location>
        <topology evidence="1">Multi-pass membrane protein</topology>
    </subcellularLocation>
</comment>
<keyword evidence="6 8" id="KW-1133">Transmembrane helix</keyword>
<dbReference type="InterPro" id="IPR005828">
    <property type="entry name" value="MFS_sugar_transport-like"/>
</dbReference>
<comment type="caution">
    <text evidence="10">The sequence shown here is derived from an EMBL/GenBank/DDBJ whole genome shotgun (WGS) entry which is preliminary data.</text>
</comment>
<dbReference type="InterPro" id="IPR051084">
    <property type="entry name" value="H+-coupled_symporters"/>
</dbReference>
<feature type="transmembrane region" description="Helical" evidence="8">
    <location>
        <begin position="63"/>
        <end position="86"/>
    </location>
</feature>
<dbReference type="RefSeq" id="WP_379535710.1">
    <property type="nucleotide sequence ID" value="NZ_JBHSBI010000052.1"/>
</dbReference>
<feature type="transmembrane region" description="Helical" evidence="8">
    <location>
        <begin position="381"/>
        <end position="402"/>
    </location>
</feature>
<feature type="transmembrane region" description="Helical" evidence="8">
    <location>
        <begin position="317"/>
        <end position="336"/>
    </location>
</feature>
<dbReference type="PROSITE" id="PS50850">
    <property type="entry name" value="MFS"/>
    <property type="match status" value="1"/>
</dbReference>
<evidence type="ECO:0000313" key="10">
    <source>
        <dbReference type="EMBL" id="MFC4015909.1"/>
    </source>
</evidence>
<keyword evidence="4 8" id="KW-0812">Transmembrane</keyword>
<dbReference type="PROSITE" id="PS00217">
    <property type="entry name" value="SUGAR_TRANSPORT_2"/>
    <property type="match status" value="1"/>
</dbReference>
<feature type="transmembrane region" description="Helical" evidence="8">
    <location>
        <begin position="251"/>
        <end position="268"/>
    </location>
</feature>